<proteinExistence type="inferred from homology"/>
<dbReference type="PANTHER" id="PTHR23079">
    <property type="entry name" value="RNA-DEPENDENT RNA POLYMERASE"/>
    <property type="match status" value="1"/>
</dbReference>
<reference evidence="11 12" key="1">
    <citation type="submission" date="2024-06" db="EMBL/GenBank/DDBJ databases">
        <authorList>
            <person name="Kraege A."/>
            <person name="Thomma B."/>
        </authorList>
    </citation>
    <scope>NUCLEOTIDE SEQUENCE [LARGE SCALE GENOMIC DNA]</scope>
</reference>
<gene>
    <name evidence="11" type="primary">g11530</name>
    <name evidence="11" type="ORF">VP750_LOCUS10309</name>
</gene>
<dbReference type="Proteomes" id="UP001497392">
    <property type="component" value="Unassembled WGS sequence"/>
</dbReference>
<dbReference type="Pfam" id="PF05183">
    <property type="entry name" value="RdRP"/>
    <property type="match status" value="1"/>
</dbReference>
<dbReference type="InterPro" id="IPR057596">
    <property type="entry name" value="RDRP_core"/>
</dbReference>
<dbReference type="PANTHER" id="PTHR23079:SF55">
    <property type="entry name" value="RNA-DIRECTED RNA POLYMERASE"/>
    <property type="match status" value="1"/>
</dbReference>
<comment type="similarity">
    <text evidence="1 8">Belongs to the RdRP family.</text>
</comment>
<sequence length="695" mass="77332">MSKLLHEGIDVAGRHFVLLGYSSGQLREQAAWFWSAPEGGPSAEEIRVWMGNLGSIRCVARYTARMGQCFSTTYDTLRMEGYQVVEIPDVQRCGQLFSDGVGRISPELAQAMAARLGRAGRLPAGHTPSAFQIRFAGAKGMVTVHPPLKGRKLEVRPSMNKFDSGACILEVCAIAQYSPGYLNRQLITLLLKKSLGVPDSSFRQLQTDMMTKLDKMLDNRDIALEVLTAYGSGNAQVMNDAALMLRAGFKIDTEPFLKSMLVCLRAHLLHALKEKTRIFVPDSVLLLGVMDEVRALVSGEVFLQINPGVTSGKSAVVITGPVIMARNPCFHPGDIRKLQAVDRAELHHLVNCLVFPQLGTRSHANETSGGDLDGDQFFVSWDKRLMPPSEWPPMEYASKPQLLIPDCQEQVTAADLGDFLMEYAQSDVLGMIANSHLAQADANPEGATSSACLDLAQLHSDAVDFPKTGRKVELPQRLKPRRYPDFMQNKHKEFYPSDTIIGQLFREVEVPKPPILSELFDPQAPELEHPDPDLTVPGYKEHLNEAMEQRMLYERELMAIMTQYEVYNEAEVISGCISRFAKHKRKPGDVKAMLIHDVQALRRHVIQNFRPCRSFEKGLPEELESRQLVAAQKPCAWYHVTYAQPWSNYSASYSSQADLDSRLISFPWLVTGYLAAVKQSAMDTSAALIADLVLA</sequence>
<evidence type="ECO:0000256" key="1">
    <source>
        <dbReference type="ARBA" id="ARBA00005762"/>
    </source>
</evidence>
<keyword evidence="2 8" id="KW-0696">RNA-directed RNA polymerase</keyword>
<dbReference type="EMBL" id="CAXHTA020000018">
    <property type="protein sequence ID" value="CAL5228403.1"/>
    <property type="molecule type" value="Genomic_DNA"/>
</dbReference>
<evidence type="ECO:0000313" key="11">
    <source>
        <dbReference type="EMBL" id="CAL5228403.1"/>
    </source>
</evidence>
<comment type="catalytic activity">
    <reaction evidence="7 8">
        <text>RNA(n) + a ribonucleoside 5'-triphosphate = RNA(n+1) + diphosphate</text>
        <dbReference type="Rhea" id="RHEA:21248"/>
        <dbReference type="Rhea" id="RHEA-COMP:14527"/>
        <dbReference type="Rhea" id="RHEA-COMP:17342"/>
        <dbReference type="ChEBI" id="CHEBI:33019"/>
        <dbReference type="ChEBI" id="CHEBI:61557"/>
        <dbReference type="ChEBI" id="CHEBI:140395"/>
        <dbReference type="EC" id="2.7.7.48"/>
    </reaction>
</comment>
<evidence type="ECO:0000256" key="6">
    <source>
        <dbReference type="ARBA" id="ARBA00023158"/>
    </source>
</evidence>
<keyword evidence="5 8" id="KW-0694">RNA-binding</keyword>
<evidence type="ECO:0000313" key="12">
    <source>
        <dbReference type="Proteomes" id="UP001497392"/>
    </source>
</evidence>
<keyword evidence="4 8" id="KW-0548">Nucleotidyltransferase</keyword>
<dbReference type="EC" id="2.7.7.48" evidence="8"/>
<evidence type="ECO:0000256" key="8">
    <source>
        <dbReference type="RuleBase" id="RU363098"/>
    </source>
</evidence>
<protein>
    <recommendedName>
        <fullName evidence="8">RNA-dependent RNA polymerase</fullName>
        <ecNumber evidence="8">2.7.7.48</ecNumber>
    </recommendedName>
</protein>
<dbReference type="Pfam" id="PF26253">
    <property type="entry name" value="RdRP_head"/>
    <property type="match status" value="1"/>
</dbReference>
<feature type="domain" description="RDRP C-terminal head" evidence="10">
    <location>
        <begin position="531"/>
        <end position="681"/>
    </location>
</feature>
<accession>A0ABP1GF67</accession>
<evidence type="ECO:0000256" key="5">
    <source>
        <dbReference type="ARBA" id="ARBA00022884"/>
    </source>
</evidence>
<keyword evidence="12" id="KW-1185">Reference proteome</keyword>
<comment type="caution">
    <text evidence="11">The sequence shown here is derived from an EMBL/GenBank/DDBJ whole genome shotgun (WGS) entry which is preliminary data.</text>
</comment>
<comment type="function">
    <text evidence="8">Probably involved in the RNA silencing pathway and required for the generation of small interfering RNAs (siRNAs).</text>
</comment>
<keyword evidence="6 8" id="KW-0943">RNA-mediated gene silencing</keyword>
<dbReference type="InterPro" id="IPR007855">
    <property type="entry name" value="RDRP"/>
</dbReference>
<evidence type="ECO:0000259" key="10">
    <source>
        <dbReference type="Pfam" id="PF26253"/>
    </source>
</evidence>
<name>A0ABP1GF67_9CHLO</name>
<evidence type="ECO:0000256" key="4">
    <source>
        <dbReference type="ARBA" id="ARBA00022695"/>
    </source>
</evidence>
<evidence type="ECO:0000256" key="2">
    <source>
        <dbReference type="ARBA" id="ARBA00022484"/>
    </source>
</evidence>
<keyword evidence="3 8" id="KW-0808">Transferase</keyword>
<feature type="domain" description="RDRP core" evidence="9">
    <location>
        <begin position="3"/>
        <end position="508"/>
    </location>
</feature>
<evidence type="ECO:0000256" key="7">
    <source>
        <dbReference type="ARBA" id="ARBA00048744"/>
    </source>
</evidence>
<evidence type="ECO:0000259" key="9">
    <source>
        <dbReference type="Pfam" id="PF05183"/>
    </source>
</evidence>
<organism evidence="11 12">
    <name type="scientific">Coccomyxa viridis</name>
    <dbReference type="NCBI Taxonomy" id="1274662"/>
    <lineage>
        <taxon>Eukaryota</taxon>
        <taxon>Viridiplantae</taxon>
        <taxon>Chlorophyta</taxon>
        <taxon>core chlorophytes</taxon>
        <taxon>Trebouxiophyceae</taxon>
        <taxon>Trebouxiophyceae incertae sedis</taxon>
        <taxon>Coccomyxaceae</taxon>
        <taxon>Coccomyxa</taxon>
    </lineage>
</organism>
<dbReference type="InterPro" id="IPR058752">
    <property type="entry name" value="RDRP_C_head"/>
</dbReference>
<evidence type="ECO:0000256" key="3">
    <source>
        <dbReference type="ARBA" id="ARBA00022679"/>
    </source>
</evidence>